<dbReference type="AlphaFoldDB" id="A0A8S0FZB8"/>
<organism evidence="2 3">
    <name type="scientific">Escherichia coli</name>
    <dbReference type="NCBI Taxonomy" id="562"/>
    <lineage>
        <taxon>Bacteria</taxon>
        <taxon>Pseudomonadati</taxon>
        <taxon>Pseudomonadota</taxon>
        <taxon>Gammaproteobacteria</taxon>
        <taxon>Enterobacterales</taxon>
        <taxon>Enterobacteriaceae</taxon>
        <taxon>Escherichia</taxon>
    </lineage>
</organism>
<evidence type="ECO:0000313" key="3">
    <source>
        <dbReference type="Proteomes" id="UP000467488"/>
    </source>
</evidence>
<proteinExistence type="predicted"/>
<dbReference type="Proteomes" id="UP000467488">
    <property type="component" value="Chromosome"/>
</dbReference>
<reference evidence="2 3" key="1">
    <citation type="submission" date="2020-01" db="EMBL/GenBank/DDBJ databases">
        <title>Dynamics of blaIMP-6 dissemination in carbapenem resistant Enterobacteriacea isolated from regional surveillance in Osaka, Japan.</title>
        <authorList>
            <person name="Abe R."/>
            <person name="Akeda Y."/>
            <person name="Sugawara Y."/>
            <person name="Yamamoto N."/>
            <person name="Tomono K."/>
            <person name="Takeuchi D."/>
            <person name="Kawahara R."/>
            <person name="Hamada S."/>
        </authorList>
    </citation>
    <scope>NUCLEOTIDE SEQUENCE [LARGE SCALE GENOMIC DNA]</scope>
    <source>
        <strain evidence="2 3">E300</strain>
    </source>
</reference>
<accession>A0A8S0FZB8</accession>
<feature type="region of interest" description="Disordered" evidence="1">
    <location>
        <begin position="34"/>
        <end position="86"/>
    </location>
</feature>
<dbReference type="InterPro" id="IPR009734">
    <property type="entry name" value="Myoviridae_GpU"/>
</dbReference>
<protein>
    <submittedName>
        <fullName evidence="2">Uncharacterized protein</fullName>
    </submittedName>
</protein>
<sequence>MFAVLGDIEFELITYWDGFEATFGVDYAEHARIGGKPGLQSRRRQAGRNPDNSGFPSALLCTRCGAGETANSHESPSGTGAGLRQR</sequence>
<dbReference type="EMBL" id="AP022360">
    <property type="protein sequence ID" value="BBU85100.1"/>
    <property type="molecule type" value="Genomic_DNA"/>
</dbReference>
<evidence type="ECO:0000256" key="1">
    <source>
        <dbReference type="SAM" id="MobiDB-lite"/>
    </source>
</evidence>
<evidence type="ECO:0000313" key="2">
    <source>
        <dbReference type="EMBL" id="BBU85100.1"/>
    </source>
</evidence>
<dbReference type="Pfam" id="PF06995">
    <property type="entry name" value="Phage_P2_GpU"/>
    <property type="match status" value="1"/>
</dbReference>
<feature type="compositionally biased region" description="Polar residues" evidence="1">
    <location>
        <begin position="69"/>
        <end position="78"/>
    </location>
</feature>
<name>A0A8S0FZB8_ECOLX</name>
<gene>
    <name evidence="2" type="ORF">EIMP300_65000</name>
</gene>